<organism evidence="3 4">
    <name type="scientific">Diversispora epigaea</name>
    <dbReference type="NCBI Taxonomy" id="1348612"/>
    <lineage>
        <taxon>Eukaryota</taxon>
        <taxon>Fungi</taxon>
        <taxon>Fungi incertae sedis</taxon>
        <taxon>Mucoromycota</taxon>
        <taxon>Glomeromycotina</taxon>
        <taxon>Glomeromycetes</taxon>
        <taxon>Diversisporales</taxon>
        <taxon>Diversisporaceae</taxon>
        <taxon>Diversispora</taxon>
    </lineage>
</organism>
<dbReference type="InterPro" id="IPR005162">
    <property type="entry name" value="Retrotrans_gag_dom"/>
</dbReference>
<feature type="region of interest" description="Disordered" evidence="1">
    <location>
        <begin position="123"/>
        <end position="204"/>
    </location>
</feature>
<evidence type="ECO:0000313" key="4">
    <source>
        <dbReference type="Proteomes" id="UP000266861"/>
    </source>
</evidence>
<dbReference type="PANTHER" id="PTHR33223">
    <property type="entry name" value="CCHC-TYPE DOMAIN-CONTAINING PROTEIN"/>
    <property type="match status" value="1"/>
</dbReference>
<feature type="compositionally biased region" description="Polar residues" evidence="1">
    <location>
        <begin position="158"/>
        <end position="174"/>
    </location>
</feature>
<dbReference type="OrthoDB" id="2447046at2759"/>
<accession>A0A397GKN0</accession>
<sequence length="496" mass="58150">MKPLKPLLLCYPDFGLEGSHGQQFGGDFSFYLSIISCERIKQLNRTINEIIAIYNHKIEEIINYAEEQRNNGAPAIIDPREVQELRHIRAQINCLTRIRDNYLQILYDLEWLQDMDQQRNRTRLTVNIPRRRRPLYQNQQQPVRPSLNTLLPPRSPPLSAQIQRRNLSPEGSTFTQTRPSTRSNTSTSSDSPSRSISPIENTRRIQRDFLTGQYDSEFEVEYRPIINLPRNRNIEVEPEDQLLINFDGSDNNNNLEPEREEPNEEDQDIEAYNNENLQQFLQQIHEIEPEPQLIAERDMATFVVKPPKFSGTPNEDAQEWLQGFLVAAKANGWDDDRKRAVFGTYLKKEPREWYCEWVEDHNAHTWTELRTAFIETHCTDDWREQWHEELRSLKQRRGETVDEYFHQVRKLAKRVNLNAGCTLPYFIRGLLPDIKAIVKTHEPADLATAYGKAKAYEQGKSELKRRSKKTFKYKSSSAESSDSSDDKEEEGRRKRS</sequence>
<dbReference type="AlphaFoldDB" id="A0A397GKN0"/>
<feature type="compositionally biased region" description="Low complexity" evidence="1">
    <location>
        <begin position="175"/>
        <end position="198"/>
    </location>
</feature>
<evidence type="ECO:0000256" key="1">
    <source>
        <dbReference type="SAM" id="MobiDB-lite"/>
    </source>
</evidence>
<dbReference type="EMBL" id="PQFF01000438">
    <property type="protein sequence ID" value="RHZ50124.1"/>
    <property type="molecule type" value="Genomic_DNA"/>
</dbReference>
<evidence type="ECO:0000313" key="3">
    <source>
        <dbReference type="EMBL" id="RHZ50124.1"/>
    </source>
</evidence>
<comment type="caution">
    <text evidence="3">The sequence shown here is derived from an EMBL/GenBank/DDBJ whole genome shotgun (WGS) entry which is preliminary data.</text>
</comment>
<feature type="domain" description="Retrotransposon gag" evidence="2">
    <location>
        <begin position="342"/>
        <end position="430"/>
    </location>
</feature>
<reference evidence="3 4" key="1">
    <citation type="submission" date="2018-08" db="EMBL/GenBank/DDBJ databases">
        <title>Genome and evolution of the arbuscular mycorrhizal fungus Diversispora epigaea (formerly Glomus versiforme) and its bacterial endosymbionts.</title>
        <authorList>
            <person name="Sun X."/>
            <person name="Fei Z."/>
            <person name="Harrison M."/>
        </authorList>
    </citation>
    <scope>NUCLEOTIDE SEQUENCE [LARGE SCALE GENOMIC DNA]</scope>
    <source>
        <strain evidence="3 4">IT104</strain>
    </source>
</reference>
<protein>
    <recommendedName>
        <fullName evidence="2">Retrotransposon gag domain-containing protein</fullName>
    </recommendedName>
</protein>
<dbReference type="PANTHER" id="PTHR33223:SF6">
    <property type="entry name" value="CCHC-TYPE DOMAIN-CONTAINING PROTEIN"/>
    <property type="match status" value="1"/>
</dbReference>
<dbReference type="Pfam" id="PF03732">
    <property type="entry name" value="Retrotrans_gag"/>
    <property type="match status" value="1"/>
</dbReference>
<proteinExistence type="predicted"/>
<feature type="region of interest" description="Disordered" evidence="1">
    <location>
        <begin position="244"/>
        <end position="265"/>
    </location>
</feature>
<feature type="region of interest" description="Disordered" evidence="1">
    <location>
        <begin position="457"/>
        <end position="496"/>
    </location>
</feature>
<dbReference type="Proteomes" id="UP000266861">
    <property type="component" value="Unassembled WGS sequence"/>
</dbReference>
<keyword evidence="4" id="KW-1185">Reference proteome</keyword>
<evidence type="ECO:0000259" key="2">
    <source>
        <dbReference type="Pfam" id="PF03732"/>
    </source>
</evidence>
<feature type="compositionally biased region" description="Polar residues" evidence="1">
    <location>
        <begin position="136"/>
        <end position="149"/>
    </location>
</feature>
<name>A0A397GKN0_9GLOM</name>
<gene>
    <name evidence="3" type="ORF">Glove_505g46</name>
</gene>